<evidence type="ECO:0000256" key="1">
    <source>
        <dbReference type="ARBA" id="ARBA00004651"/>
    </source>
</evidence>
<dbReference type="GO" id="GO:0005886">
    <property type="term" value="C:plasma membrane"/>
    <property type="evidence" value="ECO:0007669"/>
    <property type="project" value="UniProtKB-SubCell"/>
</dbReference>
<dbReference type="EMBL" id="JACDUS010000014">
    <property type="protein sequence ID" value="MBA2882921.1"/>
    <property type="molecule type" value="Genomic_DNA"/>
</dbReference>
<dbReference type="RefSeq" id="WP_220128419.1">
    <property type="nucleotide sequence ID" value="NZ_JACDUS010000014.1"/>
</dbReference>
<feature type="transmembrane region" description="Helical" evidence="8">
    <location>
        <begin position="262"/>
        <end position="284"/>
    </location>
</feature>
<keyword evidence="5 8" id="KW-0812">Transmembrane</keyword>
<organism evidence="10 11">
    <name type="scientific">Desulfosalsimonas propionicica</name>
    <dbReference type="NCBI Taxonomy" id="332175"/>
    <lineage>
        <taxon>Bacteria</taxon>
        <taxon>Pseudomonadati</taxon>
        <taxon>Thermodesulfobacteriota</taxon>
        <taxon>Desulfobacteria</taxon>
        <taxon>Desulfobacterales</taxon>
        <taxon>Desulfosalsimonadaceae</taxon>
        <taxon>Desulfosalsimonas</taxon>
    </lineage>
</organism>
<dbReference type="NCBIfam" id="TIGR00710">
    <property type="entry name" value="efflux_Bcr_CflA"/>
    <property type="match status" value="1"/>
</dbReference>
<reference evidence="10 11" key="1">
    <citation type="submission" date="2020-07" db="EMBL/GenBank/DDBJ databases">
        <title>Genomic Encyclopedia of Type Strains, Phase IV (KMG-IV): sequencing the most valuable type-strain genomes for metagenomic binning, comparative biology and taxonomic classification.</title>
        <authorList>
            <person name="Goeker M."/>
        </authorList>
    </citation>
    <scope>NUCLEOTIDE SEQUENCE [LARGE SCALE GENOMIC DNA]</scope>
    <source>
        <strain evidence="10 11">DSM 17721</strain>
    </source>
</reference>
<comment type="caution">
    <text evidence="10">The sequence shown here is derived from an EMBL/GenBank/DDBJ whole genome shotgun (WGS) entry which is preliminary data.</text>
</comment>
<dbReference type="PROSITE" id="PS50850">
    <property type="entry name" value="MFS"/>
    <property type="match status" value="1"/>
</dbReference>
<keyword evidence="3" id="KW-0813">Transport</keyword>
<feature type="transmembrane region" description="Helical" evidence="8">
    <location>
        <begin position="23"/>
        <end position="44"/>
    </location>
</feature>
<dbReference type="Proteomes" id="UP000525298">
    <property type="component" value="Unassembled WGS sequence"/>
</dbReference>
<name>A0A7W0HMC0_9BACT</name>
<dbReference type="SUPFAM" id="SSF103473">
    <property type="entry name" value="MFS general substrate transporter"/>
    <property type="match status" value="1"/>
</dbReference>
<evidence type="ECO:0000256" key="2">
    <source>
        <dbReference type="ARBA" id="ARBA00006236"/>
    </source>
</evidence>
<keyword evidence="6 8" id="KW-1133">Transmembrane helix</keyword>
<feature type="domain" description="Major facilitator superfamily (MFS) profile" evidence="9">
    <location>
        <begin position="22"/>
        <end position="407"/>
    </location>
</feature>
<evidence type="ECO:0000259" key="9">
    <source>
        <dbReference type="PROSITE" id="PS50850"/>
    </source>
</evidence>
<dbReference type="InterPro" id="IPR020846">
    <property type="entry name" value="MFS_dom"/>
</dbReference>
<evidence type="ECO:0000256" key="6">
    <source>
        <dbReference type="ARBA" id="ARBA00022989"/>
    </source>
</evidence>
<gene>
    <name evidence="10" type="ORF">HNR65_003277</name>
</gene>
<evidence type="ECO:0000256" key="3">
    <source>
        <dbReference type="ARBA" id="ARBA00022448"/>
    </source>
</evidence>
<dbReference type="CDD" id="cd17320">
    <property type="entry name" value="MFS_MdfA_MDR_like"/>
    <property type="match status" value="1"/>
</dbReference>
<keyword evidence="7 8" id="KW-0472">Membrane</keyword>
<feature type="transmembrane region" description="Helical" evidence="8">
    <location>
        <begin position="296"/>
        <end position="317"/>
    </location>
</feature>
<dbReference type="Pfam" id="PF07690">
    <property type="entry name" value="MFS_1"/>
    <property type="match status" value="1"/>
</dbReference>
<protein>
    <submittedName>
        <fullName evidence="10">DHA1 family bicyclomycin/chloramphenicol resistance-like MFS transporter</fullName>
    </submittedName>
</protein>
<dbReference type="GO" id="GO:1990961">
    <property type="term" value="P:xenobiotic detoxification by transmembrane export across the plasma membrane"/>
    <property type="evidence" value="ECO:0007669"/>
    <property type="project" value="InterPro"/>
</dbReference>
<feature type="transmembrane region" description="Helical" evidence="8">
    <location>
        <begin position="89"/>
        <end position="108"/>
    </location>
</feature>
<dbReference type="Gene3D" id="1.20.1720.10">
    <property type="entry name" value="Multidrug resistance protein D"/>
    <property type="match status" value="1"/>
</dbReference>
<sequence length="407" mass="43799">MTESIKSPEAGTEMPRTGFVESILLMVLLISLPALSIDTMLPVFPEIARDLNVQQANDIQLIIPALIFGLATGQLVFGPLSDSMGRKSVLTLSAFIFMAGCLLCFFSVGLPTMLAGRVVQGVGISGPRTVVLALIRDQYEGRAMARMMSIVMSVFIIIPAFAPLIGQGIALVAGWRAIFASLLALMLIALIWFARRQPETLLPRNRIAFSLREIAGAFVLVCSTRVTLGYTIMAGLVMGAFFGYLNSAQQIFQDVYGVGRLFSLFFAILSLSLGCASLLNSRIVMRHGMRTLTKRAMVGLFTLSMVYVGVICAMGGVSPLWMFMAFFMIIFFCVGILFGNLNAIAMKPLGQVAGTASAVVGSLSTLIAVPPGAFIGLCYNGTILPLMTGFAVLSLFSFAIMRWAETE</sequence>
<evidence type="ECO:0000256" key="8">
    <source>
        <dbReference type="SAM" id="Phobius"/>
    </source>
</evidence>
<feature type="transmembrane region" description="Helical" evidence="8">
    <location>
        <begin position="59"/>
        <end position="77"/>
    </location>
</feature>
<dbReference type="PANTHER" id="PTHR23502:SF132">
    <property type="entry name" value="POLYAMINE TRANSPORTER 2-RELATED"/>
    <property type="match status" value="1"/>
</dbReference>
<dbReference type="InterPro" id="IPR011701">
    <property type="entry name" value="MFS"/>
</dbReference>
<comment type="similarity">
    <text evidence="2">Belongs to the major facilitator superfamily. Bcr/CmlA family.</text>
</comment>
<dbReference type="InterPro" id="IPR004812">
    <property type="entry name" value="Efflux_drug-R_Bcr/CmlA"/>
</dbReference>
<keyword evidence="11" id="KW-1185">Reference proteome</keyword>
<feature type="transmembrane region" description="Helical" evidence="8">
    <location>
        <begin position="114"/>
        <end position="135"/>
    </location>
</feature>
<feature type="transmembrane region" description="Helical" evidence="8">
    <location>
        <begin position="147"/>
        <end position="166"/>
    </location>
</feature>
<dbReference type="PANTHER" id="PTHR23502">
    <property type="entry name" value="MAJOR FACILITATOR SUPERFAMILY"/>
    <property type="match status" value="1"/>
</dbReference>
<keyword evidence="4" id="KW-1003">Cell membrane</keyword>
<dbReference type="InterPro" id="IPR036259">
    <property type="entry name" value="MFS_trans_sf"/>
</dbReference>
<dbReference type="AlphaFoldDB" id="A0A7W0HMC0"/>
<evidence type="ECO:0000256" key="7">
    <source>
        <dbReference type="ARBA" id="ARBA00023136"/>
    </source>
</evidence>
<dbReference type="GO" id="GO:0042910">
    <property type="term" value="F:xenobiotic transmembrane transporter activity"/>
    <property type="evidence" value="ECO:0007669"/>
    <property type="project" value="InterPro"/>
</dbReference>
<evidence type="ECO:0000256" key="4">
    <source>
        <dbReference type="ARBA" id="ARBA00022475"/>
    </source>
</evidence>
<feature type="transmembrane region" description="Helical" evidence="8">
    <location>
        <begin position="323"/>
        <end position="344"/>
    </location>
</feature>
<evidence type="ECO:0000313" key="10">
    <source>
        <dbReference type="EMBL" id="MBA2882921.1"/>
    </source>
</evidence>
<evidence type="ECO:0000313" key="11">
    <source>
        <dbReference type="Proteomes" id="UP000525298"/>
    </source>
</evidence>
<feature type="transmembrane region" description="Helical" evidence="8">
    <location>
        <begin position="383"/>
        <end position="404"/>
    </location>
</feature>
<feature type="transmembrane region" description="Helical" evidence="8">
    <location>
        <begin position="214"/>
        <end position="242"/>
    </location>
</feature>
<proteinExistence type="inferred from homology"/>
<accession>A0A7W0HMC0</accession>
<feature type="transmembrane region" description="Helical" evidence="8">
    <location>
        <begin position="172"/>
        <end position="193"/>
    </location>
</feature>
<evidence type="ECO:0000256" key="5">
    <source>
        <dbReference type="ARBA" id="ARBA00022692"/>
    </source>
</evidence>
<feature type="transmembrane region" description="Helical" evidence="8">
    <location>
        <begin position="356"/>
        <end position="377"/>
    </location>
</feature>
<comment type="subcellular location">
    <subcellularLocation>
        <location evidence="1">Cell membrane</location>
        <topology evidence="1">Multi-pass membrane protein</topology>
    </subcellularLocation>
</comment>